<dbReference type="PANTHER" id="PTHR13814:SF16">
    <property type="entry name" value="CYSTATIN"/>
    <property type="match status" value="1"/>
</dbReference>
<name>A0A665T604_ECHNA</name>
<evidence type="ECO:0000313" key="4">
    <source>
        <dbReference type="Ensembl" id="ENSENLP00000001037.1"/>
    </source>
</evidence>
<organism evidence="4 5">
    <name type="scientific">Echeneis naucrates</name>
    <name type="common">Live sharksucker</name>
    <dbReference type="NCBI Taxonomy" id="173247"/>
    <lineage>
        <taxon>Eukaryota</taxon>
        <taxon>Metazoa</taxon>
        <taxon>Chordata</taxon>
        <taxon>Craniata</taxon>
        <taxon>Vertebrata</taxon>
        <taxon>Euteleostomi</taxon>
        <taxon>Actinopterygii</taxon>
        <taxon>Neopterygii</taxon>
        <taxon>Teleostei</taxon>
        <taxon>Neoteleostei</taxon>
        <taxon>Acanthomorphata</taxon>
        <taxon>Carangaria</taxon>
        <taxon>Carangiformes</taxon>
        <taxon>Echeneidae</taxon>
        <taxon>Echeneis</taxon>
    </lineage>
</organism>
<reference evidence="4" key="1">
    <citation type="submission" date="2021-04" db="EMBL/GenBank/DDBJ databases">
        <authorList>
            <consortium name="Wellcome Sanger Institute Data Sharing"/>
        </authorList>
    </citation>
    <scope>NUCLEOTIDE SEQUENCE [LARGE SCALE GENOMIC DNA]</scope>
</reference>
<keyword evidence="3" id="KW-0732">Signal</keyword>
<feature type="chain" id="PRO_5025422940" description="Cystatin domain-containing protein" evidence="3">
    <location>
        <begin position="20"/>
        <end position="218"/>
    </location>
</feature>
<dbReference type="Gene3D" id="3.10.450.10">
    <property type="match status" value="1"/>
</dbReference>
<dbReference type="InParanoid" id="A0A665T604"/>
<keyword evidence="5" id="KW-1185">Reference proteome</keyword>
<evidence type="ECO:0000256" key="2">
    <source>
        <dbReference type="ARBA" id="ARBA00023180"/>
    </source>
</evidence>
<dbReference type="Proteomes" id="UP000472264">
    <property type="component" value="Chromosome 4"/>
</dbReference>
<dbReference type="AlphaFoldDB" id="A0A665T604"/>
<evidence type="ECO:0000256" key="3">
    <source>
        <dbReference type="SAM" id="SignalP"/>
    </source>
</evidence>
<evidence type="ECO:0000313" key="5">
    <source>
        <dbReference type="Proteomes" id="UP000472264"/>
    </source>
</evidence>
<keyword evidence="1" id="KW-1015">Disulfide bond</keyword>
<reference evidence="4" key="2">
    <citation type="submission" date="2025-08" db="UniProtKB">
        <authorList>
            <consortium name="Ensembl"/>
        </authorList>
    </citation>
    <scope>IDENTIFICATION</scope>
</reference>
<dbReference type="GO" id="GO:0004866">
    <property type="term" value="F:endopeptidase inhibitor activity"/>
    <property type="evidence" value="ECO:0007669"/>
    <property type="project" value="TreeGrafter"/>
</dbReference>
<sequence length="218" mass="24744">MKSLPVLVLLSSAVLLCSAAPALEEVKCRADNNDAASRHAMHHINEHHQHGYKFKLDAVQDIKHEENCAIELHLDLLETVCHVVNPKHFEDCEARQETDQVNVEPRFLRVCVSDRELPHKHLHLMVRICPDCPVLISLNDPEGLKAVHDAVEKFHEQDTSERYYILQEVARIKSGSFLFQTIVKDCTKQSKIVPSACKPLCPDRAVSTSFRKSQSHCD</sequence>
<feature type="signal peptide" evidence="3">
    <location>
        <begin position="1"/>
        <end position="19"/>
    </location>
</feature>
<dbReference type="PANTHER" id="PTHR13814">
    <property type="entry name" value="FETUIN"/>
    <property type="match status" value="1"/>
</dbReference>
<dbReference type="InterPro" id="IPR046350">
    <property type="entry name" value="Cystatin_sf"/>
</dbReference>
<proteinExistence type="predicted"/>
<dbReference type="Ensembl" id="ENSENLT00000001183.1">
    <property type="protein sequence ID" value="ENSENLP00000001037.1"/>
    <property type="gene ID" value="ENSENLG00000000684.1"/>
</dbReference>
<dbReference type="GO" id="GO:0005576">
    <property type="term" value="C:extracellular region"/>
    <property type="evidence" value="ECO:0007669"/>
    <property type="project" value="TreeGrafter"/>
</dbReference>
<reference evidence="4" key="3">
    <citation type="submission" date="2025-09" db="UniProtKB">
        <authorList>
            <consortium name="Ensembl"/>
        </authorList>
    </citation>
    <scope>IDENTIFICATION</scope>
</reference>
<dbReference type="OMA" id="KHEENCA"/>
<evidence type="ECO:0000256" key="1">
    <source>
        <dbReference type="ARBA" id="ARBA00023157"/>
    </source>
</evidence>
<accession>A0A665T604</accession>
<dbReference type="SUPFAM" id="SSF54403">
    <property type="entry name" value="Cystatin/monellin"/>
    <property type="match status" value="2"/>
</dbReference>
<protein>
    <recommendedName>
        <fullName evidence="6">Cystatin domain-containing protein</fullName>
    </recommendedName>
</protein>
<dbReference type="InterPro" id="IPR050735">
    <property type="entry name" value="Kininogen_Fetuin_HRG"/>
</dbReference>
<keyword evidence="2" id="KW-0325">Glycoprotein</keyword>
<evidence type="ECO:0008006" key="6">
    <source>
        <dbReference type="Google" id="ProtNLM"/>
    </source>
</evidence>